<proteinExistence type="predicted"/>
<evidence type="ECO:0000313" key="1">
    <source>
        <dbReference type="EMBL" id="JAE39585.1"/>
    </source>
</evidence>
<dbReference type="AlphaFoldDB" id="A0A0A9HR50"/>
<organism evidence="1">
    <name type="scientific">Arundo donax</name>
    <name type="common">Giant reed</name>
    <name type="synonym">Donax arundinaceus</name>
    <dbReference type="NCBI Taxonomy" id="35708"/>
    <lineage>
        <taxon>Eukaryota</taxon>
        <taxon>Viridiplantae</taxon>
        <taxon>Streptophyta</taxon>
        <taxon>Embryophyta</taxon>
        <taxon>Tracheophyta</taxon>
        <taxon>Spermatophyta</taxon>
        <taxon>Magnoliopsida</taxon>
        <taxon>Liliopsida</taxon>
        <taxon>Poales</taxon>
        <taxon>Poaceae</taxon>
        <taxon>PACMAD clade</taxon>
        <taxon>Arundinoideae</taxon>
        <taxon>Arundineae</taxon>
        <taxon>Arundo</taxon>
    </lineage>
</organism>
<sequence>MGVPPQRALLRGDAEPVRVGAVGLDGALRHHVRAVRPRGHELLHTMPVDG</sequence>
<accession>A0A0A9HR50</accession>
<protein>
    <submittedName>
        <fullName evidence="1">LAC1</fullName>
    </submittedName>
</protein>
<name>A0A0A9HR50_ARUDO</name>
<reference evidence="1" key="2">
    <citation type="journal article" date="2015" name="Data Brief">
        <title>Shoot transcriptome of the giant reed, Arundo donax.</title>
        <authorList>
            <person name="Barrero R.A."/>
            <person name="Guerrero F.D."/>
            <person name="Moolhuijzen P."/>
            <person name="Goolsby J.A."/>
            <person name="Tidwell J."/>
            <person name="Bellgard S.E."/>
            <person name="Bellgard M.I."/>
        </authorList>
    </citation>
    <scope>NUCLEOTIDE SEQUENCE</scope>
    <source>
        <tissue evidence="1">Shoot tissue taken approximately 20 cm above the soil surface</tissue>
    </source>
</reference>
<reference evidence="1" key="1">
    <citation type="submission" date="2014-09" db="EMBL/GenBank/DDBJ databases">
        <authorList>
            <person name="Magalhaes I.L.F."/>
            <person name="Oliveira U."/>
            <person name="Santos F.R."/>
            <person name="Vidigal T.H.D.A."/>
            <person name="Brescovit A.D."/>
            <person name="Santos A.J."/>
        </authorList>
    </citation>
    <scope>NUCLEOTIDE SEQUENCE</scope>
    <source>
        <tissue evidence="1">Shoot tissue taken approximately 20 cm above the soil surface</tissue>
    </source>
</reference>
<dbReference type="EMBL" id="GBRH01158311">
    <property type="protein sequence ID" value="JAE39585.1"/>
    <property type="molecule type" value="Transcribed_RNA"/>
</dbReference>